<keyword evidence="10" id="KW-1185">Reference proteome</keyword>
<evidence type="ECO:0000256" key="5">
    <source>
        <dbReference type="ARBA" id="ARBA00023136"/>
    </source>
</evidence>
<keyword evidence="2 8" id="KW-0813">Transport</keyword>
<dbReference type="Gene3D" id="1.10.520.20">
    <property type="entry name" value="N-terminal domain of the delta subunit of the F1F0-ATP synthase"/>
    <property type="match status" value="1"/>
</dbReference>
<keyword evidence="7 8" id="KW-0066">ATP synthesis</keyword>
<evidence type="ECO:0000313" key="9">
    <source>
        <dbReference type="EMBL" id="RDI46561.1"/>
    </source>
</evidence>
<dbReference type="Pfam" id="PF00213">
    <property type="entry name" value="OSCP"/>
    <property type="match status" value="1"/>
</dbReference>
<evidence type="ECO:0000256" key="1">
    <source>
        <dbReference type="ARBA" id="ARBA00004370"/>
    </source>
</evidence>
<proteinExistence type="inferred from homology"/>
<comment type="caution">
    <text evidence="9">The sequence shown here is derived from an EMBL/GenBank/DDBJ whole genome shotgun (WGS) entry which is preliminary data.</text>
</comment>
<dbReference type="EMBL" id="QQAX01000005">
    <property type="protein sequence ID" value="RDI46561.1"/>
    <property type="molecule type" value="Genomic_DNA"/>
</dbReference>
<dbReference type="PANTHER" id="PTHR11910">
    <property type="entry name" value="ATP SYNTHASE DELTA CHAIN"/>
    <property type="match status" value="1"/>
</dbReference>
<dbReference type="Proteomes" id="UP000254720">
    <property type="component" value="Unassembled WGS sequence"/>
</dbReference>
<comment type="function">
    <text evidence="8">F(1)F(0) ATP synthase produces ATP from ADP in the presence of a proton or sodium gradient. F-type ATPases consist of two structural domains, F(1) containing the extramembraneous catalytic core and F(0) containing the membrane proton channel, linked together by a central stalk and a peripheral stalk. During catalysis, ATP synthesis in the catalytic domain of F(1) is coupled via a rotary mechanism of the central stalk subunits to proton translocation.</text>
</comment>
<dbReference type="OrthoDB" id="9816221at2"/>
<dbReference type="InterPro" id="IPR026015">
    <property type="entry name" value="ATP_synth_OSCP/delta_N_sf"/>
</dbReference>
<name>A0A370GSU9_9COXI</name>
<protein>
    <recommendedName>
        <fullName evidence="8">ATP synthase subunit delta</fullName>
    </recommendedName>
    <alternativeName>
        <fullName evidence="8">ATP synthase F(1) sector subunit delta</fullName>
    </alternativeName>
    <alternativeName>
        <fullName evidence="8">F-type ATPase subunit delta</fullName>
        <shortName evidence="8">F-ATPase subunit delta</shortName>
    </alternativeName>
</protein>
<dbReference type="PRINTS" id="PR00125">
    <property type="entry name" value="ATPASEDELTA"/>
</dbReference>
<comment type="subcellular location">
    <subcellularLocation>
        <location evidence="8">Cell membrane</location>
        <topology evidence="8">Peripheral membrane protein</topology>
    </subcellularLocation>
    <subcellularLocation>
        <location evidence="1">Membrane</location>
    </subcellularLocation>
</comment>
<dbReference type="NCBIfam" id="TIGR01145">
    <property type="entry name" value="ATP_synt_delta"/>
    <property type="match status" value="1"/>
</dbReference>
<dbReference type="HAMAP" id="MF_01416">
    <property type="entry name" value="ATP_synth_delta_bact"/>
    <property type="match status" value="1"/>
</dbReference>
<evidence type="ECO:0000256" key="4">
    <source>
        <dbReference type="ARBA" id="ARBA00023065"/>
    </source>
</evidence>
<dbReference type="GO" id="GO:0045259">
    <property type="term" value="C:proton-transporting ATP synthase complex"/>
    <property type="evidence" value="ECO:0007669"/>
    <property type="project" value="UniProtKB-KW"/>
</dbReference>
<dbReference type="GO" id="GO:0005886">
    <property type="term" value="C:plasma membrane"/>
    <property type="evidence" value="ECO:0007669"/>
    <property type="project" value="UniProtKB-SubCell"/>
</dbReference>
<dbReference type="PROSITE" id="PS00389">
    <property type="entry name" value="ATPASE_DELTA"/>
    <property type="match status" value="1"/>
</dbReference>
<evidence type="ECO:0000256" key="3">
    <source>
        <dbReference type="ARBA" id="ARBA00022781"/>
    </source>
</evidence>
<comment type="similarity">
    <text evidence="8">Belongs to the ATPase delta chain family.</text>
</comment>
<evidence type="ECO:0000256" key="7">
    <source>
        <dbReference type="ARBA" id="ARBA00023310"/>
    </source>
</evidence>
<gene>
    <name evidence="8" type="primary">atpH</name>
    <name evidence="9" type="ORF">C8D86_10585</name>
</gene>
<dbReference type="InterPro" id="IPR020781">
    <property type="entry name" value="ATPase_OSCP/d_CS"/>
</dbReference>
<evidence type="ECO:0000256" key="6">
    <source>
        <dbReference type="ARBA" id="ARBA00023196"/>
    </source>
</evidence>
<dbReference type="InterPro" id="IPR000711">
    <property type="entry name" value="ATPase_OSCP/dsu"/>
</dbReference>
<comment type="function">
    <text evidence="8">This protein is part of the stalk that links CF(0) to CF(1). It either transmits conformational changes from CF(0) to CF(1) or is implicated in proton conduction.</text>
</comment>
<keyword evidence="5 8" id="KW-0472">Membrane</keyword>
<dbReference type="NCBIfam" id="NF004402">
    <property type="entry name" value="PRK05758.2-2"/>
    <property type="match status" value="1"/>
</dbReference>
<keyword evidence="8" id="KW-1003">Cell membrane</keyword>
<sequence length="178" mass="19998">MADLSSIARPYALAAFEYARDKQQLPAWKAFLESAKEVAQTPSVARLLENPEVSSAMLFDLFSHVLVSLLDQERKNFLLLLAQNKRFIVLPDIAESFNAYYAAYEKTSSIRVVTAVEVHDDFRKKLEQALAKRIQREVTLHCEIDPDLLGGAVIHIGDRVIDGSIRGKLTRLLQDLAS</sequence>
<evidence type="ECO:0000256" key="2">
    <source>
        <dbReference type="ARBA" id="ARBA00022448"/>
    </source>
</evidence>
<organism evidence="9 10">
    <name type="scientific">Aquicella lusitana</name>
    <dbReference type="NCBI Taxonomy" id="254246"/>
    <lineage>
        <taxon>Bacteria</taxon>
        <taxon>Pseudomonadati</taxon>
        <taxon>Pseudomonadota</taxon>
        <taxon>Gammaproteobacteria</taxon>
        <taxon>Legionellales</taxon>
        <taxon>Coxiellaceae</taxon>
        <taxon>Aquicella</taxon>
    </lineage>
</organism>
<keyword evidence="3 8" id="KW-0375">Hydrogen ion transport</keyword>
<evidence type="ECO:0000313" key="10">
    <source>
        <dbReference type="Proteomes" id="UP000254720"/>
    </source>
</evidence>
<dbReference type="SUPFAM" id="SSF47928">
    <property type="entry name" value="N-terminal domain of the delta subunit of the F1F0-ATP synthase"/>
    <property type="match status" value="1"/>
</dbReference>
<dbReference type="AlphaFoldDB" id="A0A370GSU9"/>
<reference evidence="9 10" key="1">
    <citation type="submission" date="2018-07" db="EMBL/GenBank/DDBJ databases">
        <title>Genomic Encyclopedia of Type Strains, Phase IV (KMG-IV): sequencing the most valuable type-strain genomes for metagenomic binning, comparative biology and taxonomic classification.</title>
        <authorList>
            <person name="Goeker M."/>
        </authorList>
    </citation>
    <scope>NUCLEOTIDE SEQUENCE [LARGE SCALE GENOMIC DNA]</scope>
    <source>
        <strain evidence="9 10">DSM 16500</strain>
    </source>
</reference>
<keyword evidence="4 8" id="KW-0406">Ion transport</keyword>
<evidence type="ECO:0000256" key="8">
    <source>
        <dbReference type="HAMAP-Rule" id="MF_01416"/>
    </source>
</evidence>
<keyword evidence="6 8" id="KW-0139">CF(1)</keyword>
<dbReference type="GO" id="GO:0046933">
    <property type="term" value="F:proton-transporting ATP synthase activity, rotational mechanism"/>
    <property type="evidence" value="ECO:0007669"/>
    <property type="project" value="UniProtKB-UniRule"/>
</dbReference>
<dbReference type="RefSeq" id="WP_114833856.1">
    <property type="nucleotide sequence ID" value="NZ_LR699114.1"/>
</dbReference>
<accession>A0A370GSU9</accession>